<proteinExistence type="predicted"/>
<dbReference type="Proteomes" id="UP000688137">
    <property type="component" value="Unassembled WGS sequence"/>
</dbReference>
<feature type="transmembrane region" description="Helical" evidence="1">
    <location>
        <begin position="93"/>
        <end position="114"/>
    </location>
</feature>
<sequence>MTGDRNINRKHVNYRKARKIKKKLHKQYIKKAALSNKTTQPKSIKDMTKKDRRELIKKKKIVKEIEKALIKKGCSKRNRGRIMIIQNFLLYKLYLYSFVFQFIIFLSIPPYSIFSLRNQSVFQNNRYICKNFNFIQYNLSFYQQIYSFFYDQIKYYKILEMFLKYKQSLCIFEFQNLCFTIFRFNKILINEYYKNQTNAKFYSNYFLLFLIKTYLKFIMKLIIAFLILLNTFAFIKYDSGLALDFNSDSYPTFKCYFGYSKVAVISFFMPLKIFLKQVAEAELKLSITTITKTSFTSEIYCGQKRVRRLKIRWFALDDQRIEVINNFNMVNPDDKTFTIKNPNAKFGFIVLTSIHYSGAVDFQLSMSSITMNTVTVTITKVAGKFVNLKQVRYQVIVGVEEAFIKLGLQTSTGTFISGNISKQPNRWFVIAVQSITFPNTTYLTLEALFTYTATTLSYTWKSFLNSQTPNKHEQVWVAYQFTTTYNPLECVSIRTSRKQAFDLSILPTFFLQLVQTNQIYITNGNYEYVVDKSIRPLKMNIQIKCENGMKVQAEFNNCNSCSIQKTYSFTYNCFNQMNYIGFFPLFQQAFQQYNHLKINIQSSSLEIINVVYDQAITEKTIVKIQILNQ</sequence>
<evidence type="ECO:0008006" key="4">
    <source>
        <dbReference type="Google" id="ProtNLM"/>
    </source>
</evidence>
<reference evidence="2" key="1">
    <citation type="submission" date="2021-01" db="EMBL/GenBank/DDBJ databases">
        <authorList>
            <consortium name="Genoscope - CEA"/>
            <person name="William W."/>
        </authorList>
    </citation>
    <scope>NUCLEOTIDE SEQUENCE</scope>
</reference>
<gene>
    <name evidence="2" type="ORF">PPRIM_AZ9-3.1.T1650030</name>
</gene>
<keyword evidence="1" id="KW-0812">Transmembrane</keyword>
<name>A0A8S1QHQ9_PARPR</name>
<keyword evidence="1" id="KW-1133">Transmembrane helix</keyword>
<protein>
    <recommendedName>
        <fullName evidence="4">Transmembrane protein</fullName>
    </recommendedName>
</protein>
<comment type="caution">
    <text evidence="2">The sequence shown here is derived from an EMBL/GenBank/DDBJ whole genome shotgun (WGS) entry which is preliminary data.</text>
</comment>
<organism evidence="2 3">
    <name type="scientific">Paramecium primaurelia</name>
    <dbReference type="NCBI Taxonomy" id="5886"/>
    <lineage>
        <taxon>Eukaryota</taxon>
        <taxon>Sar</taxon>
        <taxon>Alveolata</taxon>
        <taxon>Ciliophora</taxon>
        <taxon>Intramacronucleata</taxon>
        <taxon>Oligohymenophorea</taxon>
        <taxon>Peniculida</taxon>
        <taxon>Parameciidae</taxon>
        <taxon>Paramecium</taxon>
    </lineage>
</organism>
<keyword evidence="3" id="KW-1185">Reference proteome</keyword>
<evidence type="ECO:0000256" key="1">
    <source>
        <dbReference type="SAM" id="Phobius"/>
    </source>
</evidence>
<accession>A0A8S1QHQ9</accession>
<evidence type="ECO:0000313" key="3">
    <source>
        <dbReference type="Proteomes" id="UP000688137"/>
    </source>
</evidence>
<dbReference type="AlphaFoldDB" id="A0A8S1QHQ9"/>
<evidence type="ECO:0000313" key="2">
    <source>
        <dbReference type="EMBL" id="CAD8115548.1"/>
    </source>
</evidence>
<keyword evidence="1" id="KW-0472">Membrane</keyword>
<dbReference type="EMBL" id="CAJJDM010000172">
    <property type="protein sequence ID" value="CAD8115548.1"/>
    <property type="molecule type" value="Genomic_DNA"/>
</dbReference>